<evidence type="ECO:0000313" key="1">
    <source>
        <dbReference type="RefSeq" id="XP_059604758.1"/>
    </source>
</evidence>
<organism evidence="1">
    <name type="scientific">Aspergillus niger</name>
    <dbReference type="NCBI Taxonomy" id="5061"/>
    <lineage>
        <taxon>Eukaryota</taxon>
        <taxon>Fungi</taxon>
        <taxon>Dikarya</taxon>
        <taxon>Ascomycota</taxon>
        <taxon>Pezizomycotina</taxon>
        <taxon>Eurotiomycetes</taxon>
        <taxon>Eurotiomycetidae</taxon>
        <taxon>Eurotiales</taxon>
        <taxon>Aspergillaceae</taxon>
        <taxon>Aspergillus</taxon>
        <taxon>Aspergillus subgen. Circumdati</taxon>
    </lineage>
</organism>
<dbReference type="AlphaFoldDB" id="A0AAJ8E295"/>
<dbReference type="RefSeq" id="XP_059604758.1">
    <property type="nucleotide sequence ID" value="XM_059744996.1"/>
</dbReference>
<dbReference type="GeneID" id="84593345"/>
<reference evidence="1" key="2">
    <citation type="submission" date="2025-08" db="UniProtKB">
        <authorList>
            <consortium name="RefSeq"/>
        </authorList>
    </citation>
    <scope>IDENTIFICATION</scope>
</reference>
<accession>A0AAJ8E295</accession>
<dbReference type="VEuPathDB" id="FungiDB:An16g02690"/>
<proteinExistence type="predicted"/>
<gene>
    <name evidence="1" type="ORF">An16g02690</name>
</gene>
<protein>
    <submittedName>
        <fullName evidence="1">Uncharacterized protein</fullName>
    </submittedName>
</protein>
<sequence length="157" mass="17142">MAPVRSDRWHSVCVKYSVVKVNSPIRGEKLSETEILQPTSGSLFAVRFTRLAMADYLHWSSMELKYSSVNPLVEITPGGVLLSPTSGHSPSSLVKLIGVAATSAVIIRQCPRFTADTTRQLDKGRSETHPGEAARFGEKGRWAKHVSPATSLLLLLI</sequence>
<name>A0AAJ8E295_ASPNG</name>
<reference evidence="1" key="1">
    <citation type="submission" date="2025-02" db="EMBL/GenBank/DDBJ databases">
        <authorList>
            <consortium name="NCBI Genome Project"/>
        </authorList>
    </citation>
    <scope>NUCLEOTIDE SEQUENCE</scope>
</reference>
<dbReference type="KEGG" id="ang:An16g02690"/>